<name>A0ABY9HN12_9ACTN</name>
<organism evidence="1 2">
    <name type="scientific">Streptomyces castrisilvae</name>
    <dbReference type="NCBI Taxonomy" id="3033811"/>
    <lineage>
        <taxon>Bacteria</taxon>
        <taxon>Bacillati</taxon>
        <taxon>Actinomycetota</taxon>
        <taxon>Actinomycetes</taxon>
        <taxon>Kitasatosporales</taxon>
        <taxon>Streptomycetaceae</taxon>
        <taxon>Streptomyces</taxon>
    </lineage>
</organism>
<dbReference type="Proteomes" id="UP001239522">
    <property type="component" value="Chromosome"/>
</dbReference>
<dbReference type="RefSeq" id="WP_018553154.1">
    <property type="nucleotide sequence ID" value="NZ_CP120997.1"/>
</dbReference>
<dbReference type="EMBL" id="CP120997">
    <property type="protein sequence ID" value="WLQ35457.1"/>
    <property type="molecule type" value="Genomic_DNA"/>
</dbReference>
<protein>
    <recommendedName>
        <fullName evidence="3">Integral membrane protein</fullName>
    </recommendedName>
</protein>
<reference evidence="1 2" key="1">
    <citation type="submission" date="2023-03" db="EMBL/GenBank/DDBJ databases">
        <title>Isolation and description of six Streptomyces strains from soil environments, able to metabolize different microbial glucans.</title>
        <authorList>
            <person name="Widen T."/>
            <person name="Larsbrink J."/>
        </authorList>
    </citation>
    <scope>NUCLEOTIDE SEQUENCE [LARGE SCALE GENOMIC DNA]</scope>
    <source>
        <strain evidence="1 2">Mut1</strain>
    </source>
</reference>
<proteinExistence type="predicted"/>
<accession>A0ABY9HN12</accession>
<sequence length="54" mass="5916">MSKLVGWACVIAFVIWSLVAVQWMDKGCDAVEAYTAVFEYGVPEGLEFLPACNS</sequence>
<evidence type="ECO:0008006" key="3">
    <source>
        <dbReference type="Google" id="ProtNLM"/>
    </source>
</evidence>
<evidence type="ECO:0000313" key="2">
    <source>
        <dbReference type="Proteomes" id="UP001239522"/>
    </source>
</evidence>
<gene>
    <name evidence="1" type="ORF">P8A18_19410</name>
</gene>
<evidence type="ECO:0000313" key="1">
    <source>
        <dbReference type="EMBL" id="WLQ35457.1"/>
    </source>
</evidence>
<keyword evidence="2" id="KW-1185">Reference proteome</keyword>